<dbReference type="SUPFAM" id="SSF52151">
    <property type="entry name" value="FabD/lysophospholipase-like"/>
    <property type="match status" value="1"/>
</dbReference>
<dbReference type="PANTHER" id="PTHR14226:SF29">
    <property type="entry name" value="NEUROPATHY TARGET ESTERASE SWS"/>
    <property type="match status" value="1"/>
</dbReference>
<dbReference type="RefSeq" id="WP_144816470.1">
    <property type="nucleotide sequence ID" value="NZ_VLKP01000012.1"/>
</dbReference>
<dbReference type="InterPro" id="IPR002641">
    <property type="entry name" value="PNPLA_dom"/>
</dbReference>
<feature type="domain" description="PNPLA" evidence="5">
    <location>
        <begin position="10"/>
        <end position="185"/>
    </location>
</feature>
<evidence type="ECO:0000313" key="7">
    <source>
        <dbReference type="Proteomes" id="UP000316471"/>
    </source>
</evidence>
<sequence>MSAPRKRIALVIGAGSVKCAAAIGMQNALARAGVKIDMLVGCSAGAIYAATMALGRSSEETADYTRRLWTSEVAKGRSRHSMLAMIAPRLFGFRADRFGLRDDTVMMARLREAFGETRIEDMATPLHITATDFANGEQVVLSSGSLVDAVRASVALPFAYSPWRLGDRLLVDGYLSDPMPVGVAVRQGADIILAAGFESPYQESTPSASRFAFQLSAIMSNNLFKSNFAFHSLAHHGEVILVTPRFEQRIRLFDTDKIPYIIEAGEAAAMEQLPYLLELLGSGRPAAVEAFR</sequence>
<comment type="caution">
    <text evidence="4">Lacks conserved residue(s) required for the propagation of feature annotation.</text>
</comment>
<reference evidence="6 7" key="1">
    <citation type="journal article" date="2015" name="Stand. Genomic Sci.">
        <title>Genomic Encyclopedia of Bacterial and Archaeal Type Strains, Phase III: the genomes of soil and plant-associated and newly described type strains.</title>
        <authorList>
            <person name="Whitman W.B."/>
            <person name="Woyke T."/>
            <person name="Klenk H.P."/>
            <person name="Zhou Y."/>
            <person name="Lilburn T.G."/>
            <person name="Beck B.J."/>
            <person name="De Vos P."/>
            <person name="Vandamme P."/>
            <person name="Eisen J.A."/>
            <person name="Garrity G."/>
            <person name="Hugenholtz P."/>
            <person name="Kyrpides N.C."/>
        </authorList>
    </citation>
    <scope>NUCLEOTIDE SEQUENCE [LARGE SCALE GENOMIC DNA]</scope>
    <source>
        <strain evidence="6 7">CGMCC 1.10136</strain>
    </source>
</reference>
<gene>
    <name evidence="6" type="ORF">IP93_02669</name>
</gene>
<feature type="active site" description="Nucleophile" evidence="4">
    <location>
        <position position="43"/>
    </location>
</feature>
<keyword evidence="3 4" id="KW-0443">Lipid metabolism</keyword>
<evidence type="ECO:0000256" key="1">
    <source>
        <dbReference type="ARBA" id="ARBA00022801"/>
    </source>
</evidence>
<dbReference type="Proteomes" id="UP000316471">
    <property type="component" value="Unassembled WGS sequence"/>
</dbReference>
<feature type="active site" description="Proton acceptor" evidence="4">
    <location>
        <position position="172"/>
    </location>
</feature>
<protein>
    <submittedName>
        <fullName evidence="6">NTE family protein</fullName>
    </submittedName>
</protein>
<evidence type="ECO:0000313" key="6">
    <source>
        <dbReference type="EMBL" id="TWI07315.1"/>
    </source>
</evidence>
<dbReference type="EMBL" id="VLKP01000012">
    <property type="protein sequence ID" value="TWI07315.1"/>
    <property type="molecule type" value="Genomic_DNA"/>
</dbReference>
<evidence type="ECO:0000256" key="2">
    <source>
        <dbReference type="ARBA" id="ARBA00022963"/>
    </source>
</evidence>
<feature type="short sequence motif" description="GXSXG" evidence="4">
    <location>
        <begin position="41"/>
        <end position="45"/>
    </location>
</feature>
<dbReference type="InterPro" id="IPR016035">
    <property type="entry name" value="Acyl_Trfase/lysoPLipase"/>
</dbReference>
<dbReference type="Pfam" id="PF01734">
    <property type="entry name" value="Patatin"/>
    <property type="match status" value="1"/>
</dbReference>
<accession>A0A562LI81</accession>
<dbReference type="PROSITE" id="PS51635">
    <property type="entry name" value="PNPLA"/>
    <property type="match status" value="1"/>
</dbReference>
<dbReference type="Gene3D" id="3.40.1090.10">
    <property type="entry name" value="Cytosolic phospholipase A2 catalytic domain"/>
    <property type="match status" value="2"/>
</dbReference>
<dbReference type="InterPro" id="IPR050301">
    <property type="entry name" value="NTE"/>
</dbReference>
<keyword evidence="2 4" id="KW-0442">Lipid degradation</keyword>
<dbReference type="OrthoDB" id="9798773at2"/>
<dbReference type="AlphaFoldDB" id="A0A562LI81"/>
<dbReference type="GO" id="GO:0016787">
    <property type="term" value="F:hydrolase activity"/>
    <property type="evidence" value="ECO:0007669"/>
    <property type="project" value="UniProtKB-UniRule"/>
</dbReference>
<name>A0A562LI81_9GAMM</name>
<proteinExistence type="predicted"/>
<dbReference type="PANTHER" id="PTHR14226">
    <property type="entry name" value="NEUROPATHY TARGET ESTERASE/SWISS CHEESE D.MELANOGASTER"/>
    <property type="match status" value="1"/>
</dbReference>
<organism evidence="6 7">
    <name type="scientific">Aerolutibacter ruishenii</name>
    <dbReference type="NCBI Taxonomy" id="686800"/>
    <lineage>
        <taxon>Bacteria</taxon>
        <taxon>Pseudomonadati</taxon>
        <taxon>Pseudomonadota</taxon>
        <taxon>Gammaproteobacteria</taxon>
        <taxon>Lysobacterales</taxon>
        <taxon>Lysobacteraceae</taxon>
        <taxon>Aerolutibacter</taxon>
    </lineage>
</organism>
<comment type="caution">
    <text evidence="6">The sequence shown here is derived from an EMBL/GenBank/DDBJ whole genome shotgun (WGS) entry which is preliminary data.</text>
</comment>
<evidence type="ECO:0000256" key="4">
    <source>
        <dbReference type="PROSITE-ProRule" id="PRU01161"/>
    </source>
</evidence>
<evidence type="ECO:0000256" key="3">
    <source>
        <dbReference type="ARBA" id="ARBA00023098"/>
    </source>
</evidence>
<keyword evidence="7" id="KW-1185">Reference proteome</keyword>
<evidence type="ECO:0000259" key="5">
    <source>
        <dbReference type="PROSITE" id="PS51635"/>
    </source>
</evidence>
<dbReference type="GO" id="GO:0016042">
    <property type="term" value="P:lipid catabolic process"/>
    <property type="evidence" value="ECO:0007669"/>
    <property type="project" value="UniProtKB-UniRule"/>
</dbReference>
<keyword evidence="1 4" id="KW-0378">Hydrolase</keyword>